<feature type="chain" id="PRO_5017360458" description="Solute-binding protein family 3/N-terminal domain-containing protein" evidence="3">
    <location>
        <begin position="22"/>
        <end position="279"/>
    </location>
</feature>
<dbReference type="KEGG" id="pcav:D3880_09375"/>
<sequence>MESVVKSLFRYWLLASLIPCAASAESYVVGVEKAEFEPYFTVDQQGSYRGFSRDLLDLFARDAGIELTYKPVEPANLLDELLTGRVDLKYPDSPYWAKDLKAGRNLSYSGDIVAFIDGVMVAPSRLGKNIQLLKRLAVVKGWTPEQYREAIGSGHITRVDNGSLRELIRGTLKQQADGAYYNVEVAIHYLNYRSSSPNALVFDPSLPYSRGTYQLSTLKHPQLVERFNRFLGEHRQEVEALKSKYRVEENISSEFLGMEQWKVDFIKRQRAKEQAAKNG</sequence>
<reference evidence="6" key="1">
    <citation type="submission" date="2018-09" db="EMBL/GenBank/DDBJ databases">
        <authorList>
            <person name="Zhu H."/>
        </authorList>
    </citation>
    <scope>NUCLEOTIDE SEQUENCE [LARGE SCALE GENOMIC DNA]</scope>
    <source>
        <strain evidence="6">K2W31S-8</strain>
    </source>
</reference>
<evidence type="ECO:0000256" key="1">
    <source>
        <dbReference type="ARBA" id="ARBA00010333"/>
    </source>
</evidence>
<dbReference type="OrthoDB" id="5416480at2"/>
<keyword evidence="6" id="KW-1185">Reference proteome</keyword>
<dbReference type="InterPro" id="IPR001638">
    <property type="entry name" value="Solute-binding_3/MltF_N"/>
</dbReference>
<dbReference type="Pfam" id="PF00497">
    <property type="entry name" value="SBP_bac_3"/>
    <property type="match status" value="1"/>
</dbReference>
<dbReference type="Gene3D" id="3.40.190.10">
    <property type="entry name" value="Periplasmic binding protein-like II"/>
    <property type="match status" value="2"/>
</dbReference>
<evidence type="ECO:0000313" key="5">
    <source>
        <dbReference type="EMBL" id="AYC32580.1"/>
    </source>
</evidence>
<feature type="signal peptide" evidence="3">
    <location>
        <begin position="1"/>
        <end position="21"/>
    </location>
</feature>
<dbReference type="EMBL" id="CP032419">
    <property type="protein sequence ID" value="AYC32580.1"/>
    <property type="molecule type" value="Genomic_DNA"/>
</dbReference>
<proteinExistence type="inferred from homology"/>
<gene>
    <name evidence="5" type="ORF">D3880_09375</name>
</gene>
<comment type="similarity">
    <text evidence="1">Belongs to the bacterial solute-binding protein 3 family.</text>
</comment>
<keyword evidence="2 3" id="KW-0732">Signal</keyword>
<feature type="domain" description="Solute-binding protein family 3/N-terminal" evidence="4">
    <location>
        <begin position="26"/>
        <end position="259"/>
    </location>
</feature>
<name>A0A385Z261_9PSED</name>
<dbReference type="AlphaFoldDB" id="A0A385Z261"/>
<dbReference type="PANTHER" id="PTHR35936:SF19">
    <property type="entry name" value="AMINO-ACID-BINDING PROTEIN YXEM-RELATED"/>
    <property type="match status" value="1"/>
</dbReference>
<dbReference type="PANTHER" id="PTHR35936">
    <property type="entry name" value="MEMBRANE-BOUND LYTIC MUREIN TRANSGLYCOSYLASE F"/>
    <property type="match status" value="1"/>
</dbReference>
<dbReference type="SUPFAM" id="SSF53850">
    <property type="entry name" value="Periplasmic binding protein-like II"/>
    <property type="match status" value="1"/>
</dbReference>
<evidence type="ECO:0000259" key="4">
    <source>
        <dbReference type="SMART" id="SM00062"/>
    </source>
</evidence>
<evidence type="ECO:0000256" key="2">
    <source>
        <dbReference type="ARBA" id="ARBA00022729"/>
    </source>
</evidence>
<organism evidence="5 6">
    <name type="scientific">Pseudomonas cavernae</name>
    <dbReference type="NCBI Taxonomy" id="2320867"/>
    <lineage>
        <taxon>Bacteria</taxon>
        <taxon>Pseudomonadati</taxon>
        <taxon>Pseudomonadota</taxon>
        <taxon>Gammaproteobacteria</taxon>
        <taxon>Pseudomonadales</taxon>
        <taxon>Pseudomonadaceae</taxon>
        <taxon>Pseudomonas</taxon>
    </lineage>
</organism>
<accession>A0A385Z261</accession>
<dbReference type="Proteomes" id="UP000265560">
    <property type="component" value="Chromosome"/>
</dbReference>
<evidence type="ECO:0000256" key="3">
    <source>
        <dbReference type="SAM" id="SignalP"/>
    </source>
</evidence>
<evidence type="ECO:0000313" key="6">
    <source>
        <dbReference type="Proteomes" id="UP000265560"/>
    </source>
</evidence>
<dbReference type="SMART" id="SM00062">
    <property type="entry name" value="PBPb"/>
    <property type="match status" value="1"/>
</dbReference>
<protein>
    <recommendedName>
        <fullName evidence="4">Solute-binding protein family 3/N-terminal domain-containing protein</fullName>
    </recommendedName>
</protein>